<dbReference type="Proteomes" id="UP000553632">
    <property type="component" value="Unassembled WGS sequence"/>
</dbReference>
<evidence type="ECO:0000259" key="15">
    <source>
        <dbReference type="PROSITE" id="PS50172"/>
    </source>
</evidence>
<dbReference type="GO" id="GO:0003677">
    <property type="term" value="F:DNA binding"/>
    <property type="evidence" value="ECO:0007669"/>
    <property type="project" value="InterPro"/>
</dbReference>
<dbReference type="Gene3D" id="1.10.150.110">
    <property type="entry name" value="DNA polymerase beta, N-terminal domain-like"/>
    <property type="match status" value="1"/>
</dbReference>
<evidence type="ECO:0000256" key="13">
    <source>
        <dbReference type="PIRSR" id="PIRSR622312-50"/>
    </source>
</evidence>
<dbReference type="InterPro" id="IPR001357">
    <property type="entry name" value="BRCT_dom"/>
</dbReference>
<dbReference type="InterPro" id="IPR002008">
    <property type="entry name" value="DNA_pol_X_beta-like"/>
</dbReference>
<dbReference type="InterPro" id="IPR036420">
    <property type="entry name" value="BRCT_dom_sf"/>
</dbReference>
<feature type="region of interest" description="Disordered" evidence="14">
    <location>
        <begin position="848"/>
        <end position="872"/>
    </location>
</feature>
<dbReference type="EC" id="2.7.7.7" evidence="2"/>
<keyword evidence="4" id="KW-0237">DNA synthesis</keyword>
<dbReference type="InterPro" id="IPR027421">
    <property type="entry name" value="DNA_pol_lamdba_lyase_dom_sf"/>
</dbReference>
<keyword evidence="17" id="KW-1185">Reference proteome</keyword>
<dbReference type="InterPro" id="IPR029398">
    <property type="entry name" value="PolB_thumb"/>
</dbReference>
<evidence type="ECO:0000256" key="2">
    <source>
        <dbReference type="ARBA" id="ARBA00012417"/>
    </source>
</evidence>
<evidence type="ECO:0000256" key="3">
    <source>
        <dbReference type="ARBA" id="ARBA00016513"/>
    </source>
</evidence>
<dbReference type="PANTHER" id="PTHR11276">
    <property type="entry name" value="DNA POLYMERASE TYPE-X FAMILY MEMBER"/>
    <property type="match status" value="1"/>
</dbReference>
<evidence type="ECO:0000256" key="10">
    <source>
        <dbReference type="ARBA" id="ARBA00023204"/>
    </source>
</evidence>
<dbReference type="InterPro" id="IPR022312">
    <property type="entry name" value="DNA_pol_X"/>
</dbReference>
<comment type="cofactor">
    <cofactor evidence="1">
        <name>Mn(2+)</name>
        <dbReference type="ChEBI" id="CHEBI:29035"/>
    </cofactor>
</comment>
<feature type="region of interest" description="Disordered" evidence="14">
    <location>
        <begin position="691"/>
        <end position="713"/>
    </location>
</feature>
<dbReference type="SUPFAM" id="SSF47802">
    <property type="entry name" value="DNA polymerase beta, N-terminal domain-like"/>
    <property type="match status" value="1"/>
</dbReference>
<feature type="compositionally biased region" description="Pro residues" evidence="14">
    <location>
        <begin position="848"/>
        <end position="863"/>
    </location>
</feature>
<feature type="domain" description="BRCT" evidence="15">
    <location>
        <begin position="6"/>
        <end position="101"/>
    </location>
</feature>
<dbReference type="AlphaFoldDB" id="A0A7J6TTC2"/>
<dbReference type="Pfam" id="PF14792">
    <property type="entry name" value="DNA_pol_B_palm"/>
    <property type="match status" value="1"/>
</dbReference>
<evidence type="ECO:0000256" key="9">
    <source>
        <dbReference type="ARBA" id="ARBA00022932"/>
    </source>
</evidence>
<feature type="active site" description="Nucleophile; Schiff-base intermediate with DNA; for 5'-dRP lyase activity" evidence="13">
    <location>
        <position position="223"/>
    </location>
</feature>
<keyword evidence="7" id="KW-0235">DNA replication</keyword>
<dbReference type="InterPro" id="IPR002054">
    <property type="entry name" value="DNA-dir_DNA_pol_X"/>
</dbReference>
<keyword evidence="10" id="KW-0234">DNA repair</keyword>
<evidence type="ECO:0000313" key="16">
    <source>
        <dbReference type="EMBL" id="KAF4748473.1"/>
    </source>
</evidence>
<dbReference type="InterPro" id="IPR028207">
    <property type="entry name" value="DNA_pol_B_palm_palm"/>
</dbReference>
<dbReference type="InterPro" id="IPR018944">
    <property type="entry name" value="DNA_pol_lambd_fingers_domain"/>
</dbReference>
<feature type="region of interest" description="Disordered" evidence="14">
    <location>
        <begin position="105"/>
        <end position="156"/>
    </location>
</feature>
<evidence type="ECO:0000256" key="12">
    <source>
        <dbReference type="ARBA" id="ARBA00049244"/>
    </source>
</evidence>
<dbReference type="Gene3D" id="3.30.460.10">
    <property type="entry name" value="Beta Polymerase, domain 2"/>
    <property type="match status" value="1"/>
</dbReference>
<evidence type="ECO:0000313" key="17">
    <source>
        <dbReference type="Proteomes" id="UP000553632"/>
    </source>
</evidence>
<keyword evidence="5" id="KW-0808">Transferase</keyword>
<dbReference type="SMART" id="SM00483">
    <property type="entry name" value="POLXc"/>
    <property type="match status" value="1"/>
</dbReference>
<reference evidence="16 17" key="1">
    <citation type="submission" date="2020-04" db="EMBL/GenBank/DDBJ databases">
        <title>Perkinsus olseni comparative genomics.</title>
        <authorList>
            <person name="Bogema D.R."/>
        </authorList>
    </citation>
    <scope>NUCLEOTIDE SEQUENCE [LARGE SCALE GENOMIC DNA]</scope>
    <source>
        <strain evidence="16 17">ATCC PRA-207</strain>
    </source>
</reference>
<organism evidence="16 17">
    <name type="scientific">Perkinsus olseni</name>
    <name type="common">Perkinsus atlanticus</name>
    <dbReference type="NCBI Taxonomy" id="32597"/>
    <lineage>
        <taxon>Eukaryota</taxon>
        <taxon>Sar</taxon>
        <taxon>Alveolata</taxon>
        <taxon>Perkinsozoa</taxon>
        <taxon>Perkinsea</taxon>
        <taxon>Perkinsida</taxon>
        <taxon>Perkinsidae</taxon>
        <taxon>Perkinsus</taxon>
    </lineage>
</organism>
<evidence type="ECO:0000256" key="7">
    <source>
        <dbReference type="ARBA" id="ARBA00022705"/>
    </source>
</evidence>
<comment type="catalytic activity">
    <reaction evidence="12">
        <text>DNA(n) + a 2'-deoxyribonucleoside 5'-triphosphate = DNA(n+1) + diphosphate</text>
        <dbReference type="Rhea" id="RHEA:22508"/>
        <dbReference type="Rhea" id="RHEA-COMP:17339"/>
        <dbReference type="Rhea" id="RHEA-COMP:17340"/>
        <dbReference type="ChEBI" id="CHEBI:33019"/>
        <dbReference type="ChEBI" id="CHEBI:61560"/>
        <dbReference type="ChEBI" id="CHEBI:173112"/>
        <dbReference type="EC" id="2.7.7.7"/>
    </reaction>
</comment>
<evidence type="ECO:0000256" key="5">
    <source>
        <dbReference type="ARBA" id="ARBA00022679"/>
    </source>
</evidence>
<dbReference type="PANTHER" id="PTHR11276:SF28">
    <property type="entry name" value="DNA POLYMERASE LAMBDA"/>
    <property type="match status" value="1"/>
</dbReference>
<dbReference type="EMBL" id="JABANO010008475">
    <property type="protein sequence ID" value="KAF4748473.1"/>
    <property type="molecule type" value="Genomic_DNA"/>
</dbReference>
<keyword evidence="6" id="KW-0548">Nucleotidyltransferase</keyword>
<evidence type="ECO:0000256" key="11">
    <source>
        <dbReference type="ARBA" id="ARBA00023239"/>
    </source>
</evidence>
<dbReference type="InterPro" id="IPR037160">
    <property type="entry name" value="DNA_Pol_thumb_sf"/>
</dbReference>
<dbReference type="Gene3D" id="3.40.50.10190">
    <property type="entry name" value="BRCT domain"/>
    <property type="match status" value="1"/>
</dbReference>
<dbReference type="Pfam" id="PF14716">
    <property type="entry name" value="HHH_8"/>
    <property type="match status" value="1"/>
</dbReference>
<dbReference type="GO" id="GO:0003887">
    <property type="term" value="F:DNA-directed DNA polymerase activity"/>
    <property type="evidence" value="ECO:0007669"/>
    <property type="project" value="UniProtKB-KW"/>
</dbReference>
<evidence type="ECO:0000256" key="4">
    <source>
        <dbReference type="ARBA" id="ARBA00022634"/>
    </source>
</evidence>
<dbReference type="Pfam" id="PF10391">
    <property type="entry name" value="DNA_pol_lambd_f"/>
    <property type="match status" value="1"/>
</dbReference>
<dbReference type="InterPro" id="IPR010996">
    <property type="entry name" value="HHH_MUS81"/>
</dbReference>
<evidence type="ECO:0000256" key="1">
    <source>
        <dbReference type="ARBA" id="ARBA00001936"/>
    </source>
</evidence>
<dbReference type="PROSITE" id="PS50172">
    <property type="entry name" value="BRCT"/>
    <property type="match status" value="1"/>
</dbReference>
<keyword evidence="9" id="KW-0239">DNA-directed DNA polymerase</keyword>
<name>A0A7J6TTC2_PEROL</name>
<dbReference type="PRINTS" id="PR00869">
    <property type="entry name" value="DNAPOLX"/>
</dbReference>
<keyword evidence="11" id="KW-0456">Lyase</keyword>
<protein>
    <recommendedName>
        <fullName evidence="3">DNA polymerase lambda</fullName>
        <ecNumber evidence="2">2.7.7.7</ecNumber>
    </recommendedName>
</protein>
<dbReference type="InterPro" id="IPR043519">
    <property type="entry name" value="NT_sf"/>
</dbReference>
<dbReference type="SUPFAM" id="SSF81585">
    <property type="entry name" value="PsbU/PolX domain-like"/>
    <property type="match status" value="1"/>
</dbReference>
<evidence type="ECO:0000256" key="14">
    <source>
        <dbReference type="SAM" id="MobiDB-lite"/>
    </source>
</evidence>
<gene>
    <name evidence="16" type="ORF">FOZ63_007407</name>
</gene>
<dbReference type="GO" id="GO:0006303">
    <property type="term" value="P:double-strand break repair via nonhomologous end joining"/>
    <property type="evidence" value="ECO:0007669"/>
    <property type="project" value="TreeGrafter"/>
</dbReference>
<keyword evidence="8" id="KW-0227">DNA damage</keyword>
<proteinExistence type="predicted"/>
<dbReference type="CDD" id="cd00141">
    <property type="entry name" value="NT_POLXc"/>
    <property type="match status" value="1"/>
</dbReference>
<sequence>MKREREENLFLNGCQIYIVPLGSLSPTTWRSKILVKRAQEAGAEVYRHQLDSAICLACNSVSVMKLRSFLNGDSPPLILKVDWLCDCLDEQRKLPFDRYRIDLTDPERPSVQEAGDAPAESPISPCEPPAPKEVPSAANDDGSPNPAEAGGPLDSNKRLSQIFRDLEANLRHNKGDSDEFRARSYRRAADKIDKLNYPLDSDAAVERFELQCGSGIGIKIKEKVREFVSTGSVKKAEVIGSAERAIGIRELTNVWGVGITTAEKWYAMGIRNVEALRHAENVELNHNQKIGLKYFEEFNSKIPRQEVDEISAVVLAGVDRATLAKYGGVEHFNVVVCGSYRRGKAMCGDVDFLITHKTKQLTYSENAAILSSIIASLSEGGVSESFPQAKLTDHLNQYHQHLKGSVSTSPVLDDLYDDRDDSQGPQAIDKMSSPTYFGVFQLSSKHIHRRIDIKVWSLQDYPYALVHFTGSGVFNRRMRYYAKTKLGLKVNDHGVFRSDGSCIPCKTEKDVFNCLHVKYMCRVVECSCTGTQTLVEPETSPQLEGEGVDEEEPLKHLIWLNRARSMPEGTNIDRTASQLASMLFRGGAAFGLQPAAPEVDTGPTSILHQPFSGPPATIPEARPEYSSGSSVQSDENHLSSVVVGGVPSDTIMPEGQSGSPFDTSVTGIAPFDSGVPNDETKKVDEVVKNVDAPSAPHTGSNKRATGPTHISMKDLSEDDRDRLLSLIPRDPQTGKLLSAGSIVHELGTCRPCVFANNSERPCVYGVECLFCHFHHDIRKRSRMSRKQRQEARKMRETQNSIGCSLGSPVLRDDASAEEIFQCLVGHAHAVELQKITLDHLLDSSSGMPVPPFYTPTSSSPPPASQEKNNSVA</sequence>
<dbReference type="SUPFAM" id="SSF52113">
    <property type="entry name" value="BRCT domain"/>
    <property type="match status" value="1"/>
</dbReference>
<dbReference type="Pfam" id="PF14791">
    <property type="entry name" value="DNA_pol_B_thumb"/>
    <property type="match status" value="1"/>
</dbReference>
<dbReference type="Gene3D" id="3.30.210.10">
    <property type="entry name" value="DNA polymerase, thumb domain"/>
    <property type="match status" value="1"/>
</dbReference>
<dbReference type="SUPFAM" id="SSF81301">
    <property type="entry name" value="Nucleotidyltransferase"/>
    <property type="match status" value="1"/>
</dbReference>
<evidence type="ECO:0000256" key="6">
    <source>
        <dbReference type="ARBA" id="ARBA00022695"/>
    </source>
</evidence>
<dbReference type="GO" id="GO:0005634">
    <property type="term" value="C:nucleus"/>
    <property type="evidence" value="ECO:0007669"/>
    <property type="project" value="TreeGrafter"/>
</dbReference>
<accession>A0A7J6TTC2</accession>
<dbReference type="GO" id="GO:0016829">
    <property type="term" value="F:lyase activity"/>
    <property type="evidence" value="ECO:0007669"/>
    <property type="project" value="UniProtKB-KW"/>
</dbReference>
<comment type="caution">
    <text evidence="16">The sequence shown here is derived from an EMBL/GenBank/DDBJ whole genome shotgun (WGS) entry which is preliminary data.</text>
</comment>
<dbReference type="PRINTS" id="PR00870">
    <property type="entry name" value="DNAPOLXBETA"/>
</dbReference>
<evidence type="ECO:0000256" key="8">
    <source>
        <dbReference type="ARBA" id="ARBA00022763"/>
    </source>
</evidence>
<dbReference type="Gene3D" id="1.10.150.20">
    <property type="entry name" value="5' to 3' exonuclease, C-terminal subdomain"/>
    <property type="match status" value="1"/>
</dbReference>